<feature type="domain" description="HTH araC/xylS-type" evidence="4">
    <location>
        <begin position="231"/>
        <end position="329"/>
    </location>
</feature>
<dbReference type="Pfam" id="PF12625">
    <property type="entry name" value="Arabinose_bd"/>
    <property type="match status" value="1"/>
</dbReference>
<keyword evidence="2 5" id="KW-0238">DNA-binding</keyword>
<dbReference type="InterPro" id="IPR032687">
    <property type="entry name" value="AraC-type_N"/>
</dbReference>
<evidence type="ECO:0000259" key="4">
    <source>
        <dbReference type="PROSITE" id="PS01124"/>
    </source>
</evidence>
<sequence length="332" mass="35439">MRSAGLQRFRETVEGLGGDPARYARQAGLPVAALDTDDLLIEDTAIAAVLEIAAVALRCPDLGLRVASAQDLSMLGPLAVAIQHSPSVGDALECTSRYMFVHARDLHVSLIDDPEGAPGVKGLRYAFGAGVRPLPQATDMTVLFVHRAVTFLVGGGYGLRSVDLPHRPAAPRQRYEQAFGARVRFGRPEALLRVPASLLGRPLEGVDATLRSLALAFLSRQAPEPGSPVAARVRAVLAQALGTGSTDLAGVARALAVHPRTLQRELAGQGRSFAEILDGLRRSRAHTYLTGTDMPLAQVSRLLGFAEQAVLSRCARRWWGTSPSALRRAARQ</sequence>
<dbReference type="PANTHER" id="PTHR47894">
    <property type="entry name" value="HTH-TYPE TRANSCRIPTIONAL REGULATOR GADX"/>
    <property type="match status" value="1"/>
</dbReference>
<protein>
    <submittedName>
        <fullName evidence="5">AraC-like DNA-binding protein</fullName>
    </submittedName>
</protein>
<accession>A0A561VM26</accession>
<dbReference type="EMBL" id="VIWY01000005">
    <property type="protein sequence ID" value="TWG12674.1"/>
    <property type="molecule type" value="Genomic_DNA"/>
</dbReference>
<evidence type="ECO:0000256" key="3">
    <source>
        <dbReference type="ARBA" id="ARBA00023163"/>
    </source>
</evidence>
<evidence type="ECO:0000313" key="6">
    <source>
        <dbReference type="Proteomes" id="UP000320239"/>
    </source>
</evidence>
<dbReference type="InterPro" id="IPR009057">
    <property type="entry name" value="Homeodomain-like_sf"/>
</dbReference>
<keyword evidence="3" id="KW-0804">Transcription</keyword>
<evidence type="ECO:0000256" key="1">
    <source>
        <dbReference type="ARBA" id="ARBA00023015"/>
    </source>
</evidence>
<dbReference type="Pfam" id="PF12833">
    <property type="entry name" value="HTH_18"/>
    <property type="match status" value="1"/>
</dbReference>
<dbReference type="SMART" id="SM00342">
    <property type="entry name" value="HTH_ARAC"/>
    <property type="match status" value="1"/>
</dbReference>
<dbReference type="GO" id="GO:0003700">
    <property type="term" value="F:DNA-binding transcription factor activity"/>
    <property type="evidence" value="ECO:0007669"/>
    <property type="project" value="InterPro"/>
</dbReference>
<gene>
    <name evidence="5" type="ORF">FHX34_105541</name>
</gene>
<reference evidence="5 6" key="1">
    <citation type="submission" date="2019-06" db="EMBL/GenBank/DDBJ databases">
        <title>Sequencing the genomes of 1000 actinobacteria strains.</title>
        <authorList>
            <person name="Klenk H.-P."/>
        </authorList>
    </citation>
    <scope>NUCLEOTIDE SEQUENCE [LARGE SCALE GENOMIC DNA]</scope>
    <source>
        <strain evidence="5 6">DSM 43866</strain>
    </source>
</reference>
<dbReference type="Proteomes" id="UP000320239">
    <property type="component" value="Unassembled WGS sequence"/>
</dbReference>
<keyword evidence="6" id="KW-1185">Reference proteome</keyword>
<evidence type="ECO:0000313" key="5">
    <source>
        <dbReference type="EMBL" id="TWG12674.1"/>
    </source>
</evidence>
<dbReference type="InterPro" id="IPR018060">
    <property type="entry name" value="HTH_AraC"/>
</dbReference>
<dbReference type="PROSITE" id="PS01124">
    <property type="entry name" value="HTH_ARAC_FAMILY_2"/>
    <property type="match status" value="1"/>
</dbReference>
<dbReference type="GO" id="GO:0005829">
    <property type="term" value="C:cytosol"/>
    <property type="evidence" value="ECO:0007669"/>
    <property type="project" value="TreeGrafter"/>
</dbReference>
<dbReference type="Gene3D" id="1.10.10.60">
    <property type="entry name" value="Homeodomain-like"/>
    <property type="match status" value="1"/>
</dbReference>
<evidence type="ECO:0000256" key="2">
    <source>
        <dbReference type="ARBA" id="ARBA00023125"/>
    </source>
</evidence>
<keyword evidence="1" id="KW-0805">Transcription regulation</keyword>
<dbReference type="SUPFAM" id="SSF46689">
    <property type="entry name" value="Homeodomain-like"/>
    <property type="match status" value="1"/>
</dbReference>
<dbReference type="GO" id="GO:0000976">
    <property type="term" value="F:transcription cis-regulatory region binding"/>
    <property type="evidence" value="ECO:0007669"/>
    <property type="project" value="TreeGrafter"/>
</dbReference>
<comment type="caution">
    <text evidence="5">The sequence shown here is derived from an EMBL/GenBank/DDBJ whole genome shotgun (WGS) entry which is preliminary data.</text>
</comment>
<dbReference type="PANTHER" id="PTHR47894:SF4">
    <property type="entry name" value="HTH-TYPE TRANSCRIPTIONAL REGULATOR GADX"/>
    <property type="match status" value="1"/>
</dbReference>
<organism evidence="5 6">
    <name type="scientific">Actinoplanes teichomyceticus</name>
    <dbReference type="NCBI Taxonomy" id="1867"/>
    <lineage>
        <taxon>Bacteria</taxon>
        <taxon>Bacillati</taxon>
        <taxon>Actinomycetota</taxon>
        <taxon>Actinomycetes</taxon>
        <taxon>Micromonosporales</taxon>
        <taxon>Micromonosporaceae</taxon>
        <taxon>Actinoplanes</taxon>
    </lineage>
</organism>
<proteinExistence type="predicted"/>
<name>A0A561VM26_ACTTI</name>
<dbReference type="AlphaFoldDB" id="A0A561VM26"/>